<keyword evidence="6" id="KW-0460">Magnesium</keyword>
<evidence type="ECO:0000256" key="9">
    <source>
        <dbReference type="ARBA" id="ARBA00023136"/>
    </source>
</evidence>
<dbReference type="Gene3D" id="1.20.58.340">
    <property type="entry name" value="Magnesium transport protein CorA, transmembrane region"/>
    <property type="match status" value="2"/>
</dbReference>
<dbReference type="SUPFAM" id="SSF143865">
    <property type="entry name" value="CorA soluble domain-like"/>
    <property type="match status" value="1"/>
</dbReference>
<evidence type="ECO:0000256" key="12">
    <source>
        <dbReference type="SAM" id="Phobius"/>
    </source>
</evidence>
<dbReference type="OrthoDB" id="9803416at2"/>
<keyword evidence="8" id="KW-0406">Ion transport</keyword>
<dbReference type="Proteomes" id="UP000006054">
    <property type="component" value="Chromosome"/>
</dbReference>
<keyword evidence="9 12" id="KW-0472">Membrane</keyword>
<evidence type="ECO:0000313" key="14">
    <source>
        <dbReference type="Proteomes" id="UP000006054"/>
    </source>
</evidence>
<dbReference type="GO" id="GO:0015095">
    <property type="term" value="F:magnesium ion transmembrane transporter activity"/>
    <property type="evidence" value="ECO:0007669"/>
    <property type="project" value="TreeGrafter"/>
</dbReference>
<accession>I4AQ15</accession>
<dbReference type="PANTHER" id="PTHR46494:SF1">
    <property type="entry name" value="CORA FAMILY METAL ION TRANSPORTER (EUROFUNG)"/>
    <property type="match status" value="1"/>
</dbReference>
<feature type="transmembrane region" description="Helical" evidence="12">
    <location>
        <begin position="240"/>
        <end position="263"/>
    </location>
</feature>
<evidence type="ECO:0000256" key="7">
    <source>
        <dbReference type="ARBA" id="ARBA00022989"/>
    </source>
</evidence>
<evidence type="ECO:0000313" key="13">
    <source>
        <dbReference type="EMBL" id="AFM06050.1"/>
    </source>
</evidence>
<dbReference type="PATRIC" id="fig|880071.3.peg.3743"/>
<dbReference type="FunFam" id="1.20.58.340:FF:000004">
    <property type="entry name" value="Magnesium transport protein CorA"/>
    <property type="match status" value="1"/>
</dbReference>
<keyword evidence="5 12" id="KW-0812">Transmembrane</keyword>
<dbReference type="InterPro" id="IPR045863">
    <property type="entry name" value="CorA_TM1_TM2"/>
</dbReference>
<dbReference type="KEGG" id="fli:Fleli_3738"/>
<dbReference type="eggNOG" id="COG0598">
    <property type="taxonomic scope" value="Bacteria"/>
</dbReference>
<dbReference type="CDD" id="cd12832">
    <property type="entry name" value="TmCorA-like_u3"/>
    <property type="match status" value="1"/>
</dbReference>
<dbReference type="AlphaFoldDB" id="I4AQ15"/>
<comment type="subcellular location">
    <subcellularLocation>
        <location evidence="1">Cell membrane</location>
        <topology evidence="1">Multi-pass membrane protein</topology>
    </subcellularLocation>
</comment>
<dbReference type="InterPro" id="IPR045861">
    <property type="entry name" value="CorA_cytoplasmic_dom"/>
</dbReference>
<comment type="similarity">
    <text evidence="2">Belongs to the CorA metal ion transporter (MIT) (TC 1.A.35) family.</text>
</comment>
<dbReference type="RefSeq" id="WP_014799474.1">
    <property type="nucleotide sequence ID" value="NC_018018.1"/>
</dbReference>
<dbReference type="PANTHER" id="PTHR46494">
    <property type="entry name" value="CORA FAMILY METAL ION TRANSPORTER (EUROFUNG)"/>
    <property type="match status" value="1"/>
</dbReference>
<evidence type="ECO:0000256" key="11">
    <source>
        <dbReference type="ARBA" id="ARBA00045497"/>
    </source>
</evidence>
<keyword evidence="7 12" id="KW-1133">Transmembrane helix</keyword>
<protein>
    <submittedName>
        <fullName evidence="13">Mg2+/Co2+ transporter</fullName>
    </submittedName>
</protein>
<comment type="catalytic activity">
    <reaction evidence="10">
        <text>Mg(2+)(in) = Mg(2+)(out)</text>
        <dbReference type="Rhea" id="RHEA:29827"/>
        <dbReference type="ChEBI" id="CHEBI:18420"/>
    </reaction>
</comment>
<gene>
    <name evidence="13" type="ordered locus">Fleli_3738</name>
</gene>
<dbReference type="EMBL" id="CP003345">
    <property type="protein sequence ID" value="AFM06050.1"/>
    <property type="molecule type" value="Genomic_DNA"/>
</dbReference>
<evidence type="ECO:0000256" key="6">
    <source>
        <dbReference type="ARBA" id="ARBA00022842"/>
    </source>
</evidence>
<feature type="transmembrane region" description="Helical" evidence="12">
    <location>
        <begin position="275"/>
        <end position="295"/>
    </location>
</feature>
<evidence type="ECO:0000256" key="3">
    <source>
        <dbReference type="ARBA" id="ARBA00022448"/>
    </source>
</evidence>
<keyword evidence="3" id="KW-0813">Transport</keyword>
<dbReference type="GO" id="GO:0000287">
    <property type="term" value="F:magnesium ion binding"/>
    <property type="evidence" value="ECO:0007669"/>
    <property type="project" value="TreeGrafter"/>
</dbReference>
<keyword evidence="14" id="KW-1185">Reference proteome</keyword>
<evidence type="ECO:0000256" key="4">
    <source>
        <dbReference type="ARBA" id="ARBA00022475"/>
    </source>
</evidence>
<sequence length="301" mass="35616">MIKTILEAESGYQWIDIISPSDKDLRELIRQYKMPSAAVKDCMSAFHTPKVEPIGEWTYFIVRYYDLYCEDEADTIQEITKKAAIFVNKDYILTIHKTGQPSLAQLANEWRNGSHTRYESTTHFTYKLLDMLLKTYEVGMNQASERLDVYEKEVFREMKDSSIFERLYQLKRRGSVFKRMLYLTKELIQTYMRYSKDYPLAHHNIEFVDSLYYRVDELHENANNLINLRLSLASHRTNEIMGILTIFSVFFLPLTFIVGVYGMNFKSMPELKSPHGYLIVWVVMITMVASIYIWFKKKGWV</sequence>
<dbReference type="Gene3D" id="3.30.460.20">
    <property type="entry name" value="CorA soluble domain-like"/>
    <property type="match status" value="1"/>
</dbReference>
<proteinExistence type="inferred from homology"/>
<dbReference type="GO" id="GO:0005886">
    <property type="term" value="C:plasma membrane"/>
    <property type="evidence" value="ECO:0007669"/>
    <property type="project" value="UniProtKB-SubCell"/>
</dbReference>
<dbReference type="GO" id="GO:0050897">
    <property type="term" value="F:cobalt ion binding"/>
    <property type="evidence" value="ECO:0007669"/>
    <property type="project" value="TreeGrafter"/>
</dbReference>
<organism evidence="13 14">
    <name type="scientific">Bernardetia litoralis (strain ATCC 23117 / DSM 6794 / NBRC 15988 / NCIMB 1366 / Fx l1 / Sio-4)</name>
    <name type="common">Flexibacter litoralis</name>
    <dbReference type="NCBI Taxonomy" id="880071"/>
    <lineage>
        <taxon>Bacteria</taxon>
        <taxon>Pseudomonadati</taxon>
        <taxon>Bacteroidota</taxon>
        <taxon>Cytophagia</taxon>
        <taxon>Cytophagales</taxon>
        <taxon>Bernardetiaceae</taxon>
        <taxon>Bernardetia</taxon>
    </lineage>
</organism>
<keyword evidence="4" id="KW-1003">Cell membrane</keyword>
<evidence type="ECO:0000256" key="5">
    <source>
        <dbReference type="ARBA" id="ARBA00022692"/>
    </source>
</evidence>
<dbReference type="SUPFAM" id="SSF144083">
    <property type="entry name" value="Magnesium transport protein CorA, transmembrane region"/>
    <property type="match status" value="1"/>
</dbReference>
<dbReference type="InterPro" id="IPR002523">
    <property type="entry name" value="MgTranspt_CorA/ZnTranspt_ZntB"/>
</dbReference>
<evidence type="ECO:0000256" key="1">
    <source>
        <dbReference type="ARBA" id="ARBA00004651"/>
    </source>
</evidence>
<evidence type="ECO:0000256" key="10">
    <source>
        <dbReference type="ARBA" id="ARBA00034269"/>
    </source>
</evidence>
<dbReference type="Pfam" id="PF01544">
    <property type="entry name" value="CorA"/>
    <property type="match status" value="1"/>
</dbReference>
<evidence type="ECO:0000256" key="2">
    <source>
        <dbReference type="ARBA" id="ARBA00009765"/>
    </source>
</evidence>
<dbReference type="GO" id="GO:0015087">
    <property type="term" value="F:cobalt ion transmembrane transporter activity"/>
    <property type="evidence" value="ECO:0007669"/>
    <property type="project" value="TreeGrafter"/>
</dbReference>
<name>I4AQ15_BERLS</name>
<evidence type="ECO:0000256" key="8">
    <source>
        <dbReference type="ARBA" id="ARBA00023065"/>
    </source>
</evidence>
<dbReference type="HOGENOM" id="CLU_007127_0_0_10"/>
<reference evidence="14" key="1">
    <citation type="submission" date="2012-06" db="EMBL/GenBank/DDBJ databases">
        <title>The complete genome of Flexibacter litoralis DSM 6794.</title>
        <authorList>
            <person name="Lucas S."/>
            <person name="Copeland A."/>
            <person name="Lapidus A."/>
            <person name="Glavina del Rio T."/>
            <person name="Dalin E."/>
            <person name="Tice H."/>
            <person name="Bruce D."/>
            <person name="Goodwin L."/>
            <person name="Pitluck S."/>
            <person name="Peters L."/>
            <person name="Ovchinnikova G."/>
            <person name="Lu M."/>
            <person name="Kyrpides N."/>
            <person name="Mavromatis K."/>
            <person name="Ivanova N."/>
            <person name="Brettin T."/>
            <person name="Detter J.C."/>
            <person name="Han C."/>
            <person name="Larimer F."/>
            <person name="Land M."/>
            <person name="Hauser L."/>
            <person name="Markowitz V."/>
            <person name="Cheng J.-F."/>
            <person name="Hugenholtz P."/>
            <person name="Woyke T."/>
            <person name="Wu D."/>
            <person name="Spring S."/>
            <person name="Lang E."/>
            <person name="Kopitz M."/>
            <person name="Brambilla E."/>
            <person name="Klenk H.-P."/>
            <person name="Eisen J.A."/>
        </authorList>
    </citation>
    <scope>NUCLEOTIDE SEQUENCE [LARGE SCALE GENOMIC DNA]</scope>
    <source>
        <strain evidence="14">ATCC 23117 / DSM 6794 / NBRC 15988 / NCIMB 1366 / Sio-4</strain>
    </source>
</reference>
<comment type="function">
    <text evidence="11">Mediates influx of magnesium ions. Alternates between open and closed states. Activated by low cytoplasmic Mg(2+) levels. Inactive when cytoplasmic Mg(2+) levels are high.</text>
</comment>